<comment type="caution">
    <text evidence="2">The sequence shown here is derived from an EMBL/GenBank/DDBJ whole genome shotgun (WGS) entry which is preliminary data.</text>
</comment>
<feature type="compositionally biased region" description="Polar residues" evidence="1">
    <location>
        <begin position="60"/>
        <end position="75"/>
    </location>
</feature>
<protein>
    <submittedName>
        <fullName evidence="2">Uncharacterized protein</fullName>
    </submittedName>
</protein>
<name>A0A918CSU2_9ACTN</name>
<reference evidence="2" key="1">
    <citation type="journal article" date="2014" name="Int. J. Syst. Evol. Microbiol.">
        <title>Complete genome sequence of Corynebacterium casei LMG S-19264T (=DSM 44701T), isolated from a smear-ripened cheese.</title>
        <authorList>
            <consortium name="US DOE Joint Genome Institute (JGI-PGF)"/>
            <person name="Walter F."/>
            <person name="Albersmeier A."/>
            <person name="Kalinowski J."/>
            <person name="Ruckert C."/>
        </authorList>
    </citation>
    <scope>NUCLEOTIDE SEQUENCE</scope>
    <source>
        <strain evidence="2">CGMCC 4.7110</strain>
    </source>
</reference>
<dbReference type="AlphaFoldDB" id="A0A918CSU2"/>
<keyword evidence="3" id="KW-1185">Reference proteome</keyword>
<gene>
    <name evidence="2" type="ORF">GCM10011578_050810</name>
</gene>
<reference evidence="2" key="2">
    <citation type="submission" date="2020-09" db="EMBL/GenBank/DDBJ databases">
        <authorList>
            <person name="Sun Q."/>
            <person name="Zhou Y."/>
        </authorList>
    </citation>
    <scope>NUCLEOTIDE SEQUENCE</scope>
    <source>
        <strain evidence="2">CGMCC 4.7110</strain>
    </source>
</reference>
<evidence type="ECO:0000256" key="1">
    <source>
        <dbReference type="SAM" id="MobiDB-lite"/>
    </source>
</evidence>
<accession>A0A918CSU2</accession>
<dbReference type="Proteomes" id="UP000653411">
    <property type="component" value="Unassembled WGS sequence"/>
</dbReference>
<evidence type="ECO:0000313" key="2">
    <source>
        <dbReference type="EMBL" id="GGN20307.1"/>
    </source>
</evidence>
<sequence length="75" mass="8072">MTLTSRLGGTCPPVRIEGRVKFTAQQRLPAGEADFPDTEHRSLDPDQPDDLVRGARDPGSGSQVGPSADVQQTQR</sequence>
<organism evidence="2 3">
    <name type="scientific">Streptomyces fuscichromogenes</name>
    <dbReference type="NCBI Taxonomy" id="1324013"/>
    <lineage>
        <taxon>Bacteria</taxon>
        <taxon>Bacillati</taxon>
        <taxon>Actinomycetota</taxon>
        <taxon>Actinomycetes</taxon>
        <taxon>Kitasatosporales</taxon>
        <taxon>Streptomycetaceae</taxon>
        <taxon>Streptomyces</taxon>
    </lineage>
</organism>
<proteinExistence type="predicted"/>
<dbReference type="EMBL" id="BMML01000011">
    <property type="protein sequence ID" value="GGN20307.1"/>
    <property type="molecule type" value="Genomic_DNA"/>
</dbReference>
<evidence type="ECO:0000313" key="3">
    <source>
        <dbReference type="Proteomes" id="UP000653411"/>
    </source>
</evidence>
<feature type="region of interest" description="Disordered" evidence="1">
    <location>
        <begin position="1"/>
        <end position="75"/>
    </location>
</feature>
<feature type="compositionally biased region" description="Basic and acidic residues" evidence="1">
    <location>
        <begin position="37"/>
        <end position="56"/>
    </location>
</feature>